<dbReference type="AlphaFoldDB" id="A0AAW1YBQ6"/>
<evidence type="ECO:0000313" key="1">
    <source>
        <dbReference type="EMBL" id="KAK9946459.1"/>
    </source>
</evidence>
<protein>
    <submittedName>
        <fullName evidence="1">Uncharacterized protein</fullName>
    </submittedName>
</protein>
<accession>A0AAW1YBQ6</accession>
<dbReference type="Proteomes" id="UP001457282">
    <property type="component" value="Unassembled WGS sequence"/>
</dbReference>
<reference evidence="1 2" key="1">
    <citation type="journal article" date="2023" name="G3 (Bethesda)">
        <title>A chromosome-length genome assembly and annotation of blackberry (Rubus argutus, cv. 'Hillquist').</title>
        <authorList>
            <person name="Bruna T."/>
            <person name="Aryal R."/>
            <person name="Dudchenko O."/>
            <person name="Sargent D.J."/>
            <person name="Mead D."/>
            <person name="Buti M."/>
            <person name="Cavallini A."/>
            <person name="Hytonen T."/>
            <person name="Andres J."/>
            <person name="Pham M."/>
            <person name="Weisz D."/>
            <person name="Mascagni F."/>
            <person name="Usai G."/>
            <person name="Natali L."/>
            <person name="Bassil N."/>
            <person name="Fernandez G.E."/>
            <person name="Lomsadze A."/>
            <person name="Armour M."/>
            <person name="Olukolu B."/>
            <person name="Poorten T."/>
            <person name="Britton C."/>
            <person name="Davik J."/>
            <person name="Ashrafi H."/>
            <person name="Aiden E.L."/>
            <person name="Borodovsky M."/>
            <person name="Worthington M."/>
        </authorList>
    </citation>
    <scope>NUCLEOTIDE SEQUENCE [LARGE SCALE GENOMIC DNA]</scope>
    <source>
        <strain evidence="1">PI 553951</strain>
    </source>
</reference>
<sequence>MSTPKGTEGVNEQGGVEIKVDTVDFRSPAGEDKEAVKEKVQVLHEINDGEANSENTGAAGVVGKAATAVADTFQSAKDAVSGQKTTK</sequence>
<proteinExistence type="predicted"/>
<gene>
    <name evidence="1" type="ORF">M0R45_011924</name>
</gene>
<keyword evidence="2" id="KW-1185">Reference proteome</keyword>
<organism evidence="1 2">
    <name type="scientific">Rubus argutus</name>
    <name type="common">Southern blackberry</name>
    <dbReference type="NCBI Taxonomy" id="59490"/>
    <lineage>
        <taxon>Eukaryota</taxon>
        <taxon>Viridiplantae</taxon>
        <taxon>Streptophyta</taxon>
        <taxon>Embryophyta</taxon>
        <taxon>Tracheophyta</taxon>
        <taxon>Spermatophyta</taxon>
        <taxon>Magnoliopsida</taxon>
        <taxon>eudicotyledons</taxon>
        <taxon>Gunneridae</taxon>
        <taxon>Pentapetalae</taxon>
        <taxon>rosids</taxon>
        <taxon>fabids</taxon>
        <taxon>Rosales</taxon>
        <taxon>Rosaceae</taxon>
        <taxon>Rosoideae</taxon>
        <taxon>Rosoideae incertae sedis</taxon>
        <taxon>Rubus</taxon>
    </lineage>
</organism>
<name>A0AAW1YBQ6_RUBAR</name>
<dbReference type="EMBL" id="JBEDUW010000002">
    <property type="protein sequence ID" value="KAK9946459.1"/>
    <property type="molecule type" value="Genomic_DNA"/>
</dbReference>
<comment type="caution">
    <text evidence="1">The sequence shown here is derived from an EMBL/GenBank/DDBJ whole genome shotgun (WGS) entry which is preliminary data.</text>
</comment>
<evidence type="ECO:0000313" key="2">
    <source>
        <dbReference type="Proteomes" id="UP001457282"/>
    </source>
</evidence>